<evidence type="ECO:0000256" key="1">
    <source>
        <dbReference type="ARBA" id="ARBA00004571"/>
    </source>
</evidence>
<dbReference type="InterPro" id="IPR023997">
    <property type="entry name" value="TonB-dep_OMP_SusC/RagA_CS"/>
</dbReference>
<evidence type="ECO:0000259" key="12">
    <source>
        <dbReference type="Pfam" id="PF07715"/>
    </source>
</evidence>
<dbReference type="InterPro" id="IPR039426">
    <property type="entry name" value="TonB-dep_rcpt-like"/>
</dbReference>
<dbReference type="NCBIfam" id="TIGR04056">
    <property type="entry name" value="OMP_RagA_SusC"/>
    <property type="match status" value="1"/>
</dbReference>
<proteinExistence type="inferred from homology"/>
<dbReference type="RefSeq" id="WP_272054784.1">
    <property type="nucleotide sequence ID" value="NZ_JAQMRB010000020.1"/>
</dbReference>
<gene>
    <name evidence="13" type="ORF">PN645_05730</name>
</gene>
<evidence type="ECO:0000256" key="2">
    <source>
        <dbReference type="ARBA" id="ARBA00022448"/>
    </source>
</evidence>
<dbReference type="InterPro" id="IPR000531">
    <property type="entry name" value="Beta-barrel_TonB"/>
</dbReference>
<dbReference type="Pfam" id="PF00593">
    <property type="entry name" value="TonB_dep_Rec_b-barrel"/>
    <property type="match status" value="1"/>
</dbReference>
<dbReference type="Proteomes" id="UP001212263">
    <property type="component" value="Unassembled WGS sequence"/>
</dbReference>
<keyword evidence="10" id="KW-0732">Signal</keyword>
<keyword evidence="5 9" id="KW-0798">TonB box</keyword>
<dbReference type="NCBIfam" id="TIGR04057">
    <property type="entry name" value="SusC_RagA_signa"/>
    <property type="match status" value="1"/>
</dbReference>
<dbReference type="Gene3D" id="2.40.170.20">
    <property type="entry name" value="TonB-dependent receptor, beta-barrel domain"/>
    <property type="match status" value="1"/>
</dbReference>
<feature type="signal peptide" evidence="10">
    <location>
        <begin position="1"/>
        <end position="17"/>
    </location>
</feature>
<evidence type="ECO:0000256" key="10">
    <source>
        <dbReference type="SAM" id="SignalP"/>
    </source>
</evidence>
<dbReference type="EMBL" id="JAQMRD010000005">
    <property type="protein sequence ID" value="MDB9222506.1"/>
    <property type="molecule type" value="Genomic_DNA"/>
</dbReference>
<keyword evidence="13" id="KW-0675">Receptor</keyword>
<dbReference type="SUPFAM" id="SSF56935">
    <property type="entry name" value="Porins"/>
    <property type="match status" value="1"/>
</dbReference>
<comment type="similarity">
    <text evidence="8 9">Belongs to the TonB-dependent receptor family.</text>
</comment>
<keyword evidence="3 8" id="KW-1134">Transmembrane beta strand</keyword>
<name>A0AAW6FFH7_9BACT</name>
<keyword evidence="4 8" id="KW-0812">Transmembrane</keyword>
<dbReference type="Gene3D" id="2.170.130.10">
    <property type="entry name" value="TonB-dependent receptor, plug domain"/>
    <property type="match status" value="1"/>
</dbReference>
<sequence>MKICVCMLILGLSTLSARTHSQICLTLDAKNKTLPEVFQEITRLSGYEFMYSSNELRHVGKVSVQLEDRDLSDILAECLKNTGLWYRLEDDVIIISPKLVSPQKVGEKLVVTGLVKDKGGMPLPGVTILLKGTQLGGVTDADGNFRLTLPGNTEHVLIFSFVGMKTREIKVNDAKPLTVVMEEDAKEMDEVVVVAYGTQLKRNVTGSIASVDDFKPQESQVGNVMTGLQGRVSGLWVRKLSGDAGANPEFVIRGHQSSNLSAQPLIVIDGMIVDGTSNFNLNNIAPQDIESIEVLKDAASSAMYGSRGAMGVILITTKKGKFNSKPVVNLSAYYGWASTPFNYRMLNAEEYEMVFREGRENRIADIRSQLAAGGLSAGEQATLQEEIATWRAQMNTLNMGKQEVDWLDYVIPNSAAKSDIHLSLNGGNDKTTYYFSVGRTAEENTIGKGDYSRLNTKLALTSQVYKWLKLSADISVTQSVKKGYTSSADVLRMGEIRPDTPEEPLYDEDGRWDWYFGYQDHPVLALTDNNNKEKIVNTTGNFGVDINLIKGLVWTSRLAGTINNRRYESFNGPKTYDGMDYDGHSNESGDDGHRITANSFLNYNVDIQKLNIAATLGYEYNENYSKSYVMDIGGFPDIPGLEGPANGSEYLWADWNISGNTRWTERSESYFFRANLSYNRKYLLGFSIRRDGTSKLAKENRYSNFPAVSAGWVISDEAFMSRQHVINLLKLRTSYGMTGSITNVSMADCYDRLSSDIYLGKPALSVASTLGNPDLQWEKTNQVDVGVDLALFQNRLTLIAEWYLKRTSGMMNSEPLPSSTGGYTSRKINAGTIRNSGVDLALNFQHHFTRDWGLTAGINMNINRSKVIDLPVDNWAYSSAYYGGGNTPRPRLKIGQSFGALEMYRALGLDERGDIIYDDVSGNGSIDAADKVIIDNLTPKFTGGLNLGVSWKNLSLFGQFSFTYGGKIYNLDEQLLRSTELGYDDVMKNKPDYILDRWTQENQSSRYPRFVVGAHGAQNETGWNDRPSTLYLFDASFLKLNKLTLSYNLPQNWIQKLGMTSCSVYLSGENLFTLKNKKLNVPDPEAALTSGIAQKGVPSPRSFMIGLDLTF</sequence>
<dbReference type="InterPro" id="IPR008969">
    <property type="entry name" value="CarboxyPept-like_regulatory"/>
</dbReference>
<comment type="caution">
    <text evidence="13">The sequence shown here is derived from an EMBL/GenBank/DDBJ whole genome shotgun (WGS) entry which is preliminary data.</text>
</comment>
<dbReference type="InterPro" id="IPR037066">
    <property type="entry name" value="Plug_dom_sf"/>
</dbReference>
<evidence type="ECO:0000313" key="14">
    <source>
        <dbReference type="Proteomes" id="UP001212263"/>
    </source>
</evidence>
<dbReference type="Gene3D" id="2.60.40.1120">
    <property type="entry name" value="Carboxypeptidase-like, regulatory domain"/>
    <property type="match status" value="1"/>
</dbReference>
<evidence type="ECO:0000256" key="4">
    <source>
        <dbReference type="ARBA" id="ARBA00022692"/>
    </source>
</evidence>
<evidence type="ECO:0000256" key="6">
    <source>
        <dbReference type="ARBA" id="ARBA00023136"/>
    </source>
</evidence>
<dbReference type="SUPFAM" id="SSF49464">
    <property type="entry name" value="Carboxypeptidase regulatory domain-like"/>
    <property type="match status" value="1"/>
</dbReference>
<evidence type="ECO:0000259" key="11">
    <source>
        <dbReference type="Pfam" id="PF00593"/>
    </source>
</evidence>
<evidence type="ECO:0000256" key="3">
    <source>
        <dbReference type="ARBA" id="ARBA00022452"/>
    </source>
</evidence>
<keyword evidence="7 8" id="KW-0998">Cell outer membrane</keyword>
<comment type="subcellular location">
    <subcellularLocation>
        <location evidence="1 8">Cell outer membrane</location>
        <topology evidence="1 8">Multi-pass membrane protein</topology>
    </subcellularLocation>
</comment>
<keyword evidence="6 8" id="KW-0472">Membrane</keyword>
<evidence type="ECO:0000313" key="13">
    <source>
        <dbReference type="EMBL" id="MDB9222506.1"/>
    </source>
</evidence>
<feature type="chain" id="PRO_5043969616" evidence="10">
    <location>
        <begin position="18"/>
        <end position="1111"/>
    </location>
</feature>
<dbReference type="AlphaFoldDB" id="A0AAW6FFH7"/>
<evidence type="ECO:0000256" key="5">
    <source>
        <dbReference type="ARBA" id="ARBA00023077"/>
    </source>
</evidence>
<dbReference type="InterPro" id="IPR036942">
    <property type="entry name" value="Beta-barrel_TonB_sf"/>
</dbReference>
<reference evidence="13" key="1">
    <citation type="submission" date="2023-01" db="EMBL/GenBank/DDBJ databases">
        <title>Human gut microbiome strain richness.</title>
        <authorList>
            <person name="Chen-Liaw A."/>
        </authorList>
    </citation>
    <scope>NUCLEOTIDE SEQUENCE</scope>
    <source>
        <strain evidence="13">RTP21484st1_B7_RTP21484_190118</strain>
    </source>
</reference>
<feature type="domain" description="TonB-dependent receptor plug" evidence="12">
    <location>
        <begin position="201"/>
        <end position="312"/>
    </location>
</feature>
<feature type="domain" description="TonB-dependent receptor-like beta-barrel" evidence="11">
    <location>
        <begin position="514"/>
        <end position="970"/>
    </location>
</feature>
<evidence type="ECO:0000256" key="8">
    <source>
        <dbReference type="PROSITE-ProRule" id="PRU01360"/>
    </source>
</evidence>
<accession>A0AAW6FFH7</accession>
<dbReference type="InterPro" id="IPR012910">
    <property type="entry name" value="Plug_dom"/>
</dbReference>
<dbReference type="GO" id="GO:0009279">
    <property type="term" value="C:cell outer membrane"/>
    <property type="evidence" value="ECO:0007669"/>
    <property type="project" value="UniProtKB-SubCell"/>
</dbReference>
<dbReference type="PROSITE" id="PS52016">
    <property type="entry name" value="TONB_DEPENDENT_REC_3"/>
    <property type="match status" value="1"/>
</dbReference>
<evidence type="ECO:0000256" key="9">
    <source>
        <dbReference type="RuleBase" id="RU003357"/>
    </source>
</evidence>
<dbReference type="InterPro" id="IPR023996">
    <property type="entry name" value="TonB-dep_OMP_SusC/RagA"/>
</dbReference>
<protein>
    <submittedName>
        <fullName evidence="13">TonB-dependent receptor</fullName>
    </submittedName>
</protein>
<evidence type="ECO:0000256" key="7">
    <source>
        <dbReference type="ARBA" id="ARBA00023237"/>
    </source>
</evidence>
<dbReference type="Pfam" id="PF07715">
    <property type="entry name" value="Plug"/>
    <property type="match status" value="1"/>
</dbReference>
<dbReference type="Pfam" id="PF13715">
    <property type="entry name" value="CarbopepD_reg_2"/>
    <property type="match status" value="1"/>
</dbReference>
<organism evidence="13 14">
    <name type="scientific">Odoribacter splanchnicus</name>
    <dbReference type="NCBI Taxonomy" id="28118"/>
    <lineage>
        <taxon>Bacteria</taxon>
        <taxon>Pseudomonadati</taxon>
        <taxon>Bacteroidota</taxon>
        <taxon>Bacteroidia</taxon>
        <taxon>Bacteroidales</taxon>
        <taxon>Odoribacteraceae</taxon>
        <taxon>Odoribacter</taxon>
    </lineage>
</organism>
<keyword evidence="2 8" id="KW-0813">Transport</keyword>